<dbReference type="Proteomes" id="UP000053611">
    <property type="component" value="Unassembled WGS sequence"/>
</dbReference>
<feature type="region of interest" description="Disordered" evidence="4">
    <location>
        <begin position="273"/>
        <end position="293"/>
    </location>
</feature>
<dbReference type="PROSITE" id="PS51397">
    <property type="entry name" value="WLM"/>
    <property type="match status" value="1"/>
</dbReference>
<feature type="compositionally biased region" description="Polar residues" evidence="4">
    <location>
        <begin position="488"/>
        <end position="501"/>
    </location>
</feature>
<gene>
    <name evidence="6" type="ORF">CC85DRAFT_259591</name>
</gene>
<keyword evidence="7" id="KW-1185">Reference proteome</keyword>
<dbReference type="GO" id="GO:0008237">
    <property type="term" value="F:metallopeptidase activity"/>
    <property type="evidence" value="ECO:0007669"/>
    <property type="project" value="TreeGrafter"/>
</dbReference>
<evidence type="ECO:0000256" key="4">
    <source>
        <dbReference type="SAM" id="MobiDB-lite"/>
    </source>
</evidence>
<organism evidence="6 7">
    <name type="scientific">Cutaneotrichosporon oleaginosum</name>
    <dbReference type="NCBI Taxonomy" id="879819"/>
    <lineage>
        <taxon>Eukaryota</taxon>
        <taxon>Fungi</taxon>
        <taxon>Dikarya</taxon>
        <taxon>Basidiomycota</taxon>
        <taxon>Agaricomycotina</taxon>
        <taxon>Tremellomycetes</taxon>
        <taxon>Trichosporonales</taxon>
        <taxon>Trichosporonaceae</taxon>
        <taxon>Cutaneotrichosporon</taxon>
    </lineage>
</organism>
<keyword evidence="2" id="KW-0863">Zinc-finger</keyword>
<feature type="domain" description="WLM" evidence="5">
    <location>
        <begin position="10"/>
        <end position="192"/>
    </location>
</feature>
<evidence type="ECO:0000256" key="3">
    <source>
        <dbReference type="ARBA" id="ARBA00022833"/>
    </source>
</evidence>
<dbReference type="PANTHER" id="PTHR46622:SF1">
    <property type="entry name" value="DNA-DEPENDENT METALLOPROTEASE WSS1"/>
    <property type="match status" value="1"/>
</dbReference>
<name>A0A0J0XPB9_9TREE</name>
<dbReference type="InterPro" id="IPR001876">
    <property type="entry name" value="Znf_RanBP2"/>
</dbReference>
<dbReference type="STRING" id="879819.A0A0J0XPB9"/>
<dbReference type="GO" id="GO:0008270">
    <property type="term" value="F:zinc ion binding"/>
    <property type="evidence" value="ECO:0007669"/>
    <property type="project" value="UniProtKB-KW"/>
</dbReference>
<dbReference type="Pfam" id="PF08325">
    <property type="entry name" value="WLM"/>
    <property type="match status" value="1"/>
</dbReference>
<dbReference type="GO" id="GO:0005634">
    <property type="term" value="C:nucleus"/>
    <property type="evidence" value="ECO:0007669"/>
    <property type="project" value="TreeGrafter"/>
</dbReference>
<keyword evidence="3" id="KW-0862">Zinc</keyword>
<evidence type="ECO:0000259" key="5">
    <source>
        <dbReference type="PROSITE" id="PS51397"/>
    </source>
</evidence>
<accession>A0A0J0XPB9</accession>
<dbReference type="OrthoDB" id="447842at2759"/>
<reference evidence="6 7" key="1">
    <citation type="submission" date="2015-03" db="EMBL/GenBank/DDBJ databases">
        <title>Genomics and transcriptomics of the oil-accumulating basidiomycete yeast T. oleaginosus allow insights into substrate utilization and the diverse evolutionary trajectories of mating systems in fungi.</title>
        <authorList>
            <consortium name="DOE Joint Genome Institute"/>
            <person name="Kourist R."/>
            <person name="Kracht O."/>
            <person name="Bracharz F."/>
            <person name="Lipzen A."/>
            <person name="Nolan M."/>
            <person name="Ohm R."/>
            <person name="Grigoriev I."/>
            <person name="Sun S."/>
            <person name="Heitman J."/>
            <person name="Bruck T."/>
            <person name="Nowrousian M."/>
        </authorList>
    </citation>
    <scope>NUCLEOTIDE SEQUENCE [LARGE SCALE GENOMIC DNA]</scope>
    <source>
        <strain evidence="6 7">IBC0246</strain>
    </source>
</reference>
<dbReference type="GeneID" id="28981412"/>
<sequence>MQRPGHKLNTREANPNEYITFIRSLQNRPNSEDAEHILKAIAAQVRKIMAARYMLIGTLEEAAYNGVFAGRNWNHGQTVELVLRRPNGQFYPLSYMLSVMAHEMAHITHMNHGPEFQKLNAAIRKDIADLRARGHYGDGFWSHGHRLRDGAELGAAGLQASELPQYVCGVTKSDARRAGSRRRRPASSRGPGMVKGVASHLSGAQTEKRSKPGQRNTIDMGLGSGRVDGREELTKEDHELRKAWIEARVEALVRQGVEVKKARRRAVDAFNKANPRYRAGSTRGKQAGSKAAAQDRAALFERLLSRGAPSVKEEGLAEVPVKQEPVKEVDDSGEGEDSDEDDIEIIEDPHLSLEERRKELDADREEEPGTSAGGLRPEWKEFLAEAAQASAKRDASVRRRHVPSSRSSRSPQGNAKPTTQEVIEVADSSDEELREYDRPPKRLRMVKDEAGSSEPLHTSSHCPTSSSIVKLDSDRDRIRERRLRAFGQASSTPSGTSQRATSPEAAHKAIKLEDGSEGWICGVCSLENSLSQTRCGVCEACPDGTGSIAQ</sequence>
<dbReference type="GO" id="GO:0006281">
    <property type="term" value="P:DNA repair"/>
    <property type="evidence" value="ECO:0007669"/>
    <property type="project" value="TreeGrafter"/>
</dbReference>
<feature type="compositionally biased region" description="Acidic residues" evidence="4">
    <location>
        <begin position="331"/>
        <end position="346"/>
    </location>
</feature>
<feature type="compositionally biased region" description="Basic and acidic residues" evidence="4">
    <location>
        <begin position="435"/>
        <end position="450"/>
    </location>
</feature>
<dbReference type="InterPro" id="IPR013536">
    <property type="entry name" value="WLM_dom"/>
</dbReference>
<keyword evidence="1" id="KW-0479">Metal-binding</keyword>
<dbReference type="PROSITE" id="PS01358">
    <property type="entry name" value="ZF_RANBP2_1"/>
    <property type="match status" value="1"/>
</dbReference>
<dbReference type="InterPro" id="IPR053000">
    <property type="entry name" value="WSS1-like_metalloprotease"/>
</dbReference>
<dbReference type="Gene3D" id="3.30.2010.10">
    <property type="entry name" value="Metalloproteases ('zincins'), catalytic domain"/>
    <property type="match status" value="1"/>
</dbReference>
<dbReference type="AlphaFoldDB" id="A0A0J0XPB9"/>
<evidence type="ECO:0000313" key="6">
    <source>
        <dbReference type="EMBL" id="KLT42948.1"/>
    </source>
</evidence>
<proteinExistence type="predicted"/>
<dbReference type="PANTHER" id="PTHR46622">
    <property type="entry name" value="DNA-DEPENDENT METALLOPROTEASE WSS1"/>
    <property type="match status" value="1"/>
</dbReference>
<feature type="region of interest" description="Disordered" evidence="4">
    <location>
        <begin position="311"/>
        <end position="508"/>
    </location>
</feature>
<feature type="compositionally biased region" description="Basic and acidic residues" evidence="4">
    <location>
        <begin position="347"/>
        <end position="361"/>
    </location>
</feature>
<evidence type="ECO:0000313" key="7">
    <source>
        <dbReference type="Proteomes" id="UP000053611"/>
    </source>
</evidence>
<dbReference type="EMBL" id="KQ087200">
    <property type="protein sequence ID" value="KLT42948.1"/>
    <property type="molecule type" value="Genomic_DNA"/>
</dbReference>
<evidence type="ECO:0000256" key="2">
    <source>
        <dbReference type="ARBA" id="ARBA00022771"/>
    </source>
</evidence>
<feature type="region of interest" description="Disordered" evidence="4">
    <location>
        <begin position="174"/>
        <end position="232"/>
    </location>
</feature>
<feature type="compositionally biased region" description="Polar residues" evidence="4">
    <location>
        <begin position="412"/>
        <end position="421"/>
    </location>
</feature>
<feature type="compositionally biased region" description="Polar residues" evidence="4">
    <location>
        <begin position="455"/>
        <end position="468"/>
    </location>
</feature>
<protein>
    <submittedName>
        <fullName evidence="6">WLM-domain-containing protein</fullName>
    </submittedName>
</protein>
<evidence type="ECO:0000256" key="1">
    <source>
        <dbReference type="ARBA" id="ARBA00022723"/>
    </source>
</evidence>